<name>A0ACC1IY84_9FUNG</name>
<reference evidence="1" key="1">
    <citation type="submission" date="2022-07" db="EMBL/GenBank/DDBJ databases">
        <title>Phylogenomic reconstructions and comparative analyses of Kickxellomycotina fungi.</title>
        <authorList>
            <person name="Reynolds N.K."/>
            <person name="Stajich J.E."/>
            <person name="Barry K."/>
            <person name="Grigoriev I.V."/>
            <person name="Crous P."/>
            <person name="Smith M.E."/>
        </authorList>
    </citation>
    <scope>NUCLEOTIDE SEQUENCE</scope>
    <source>
        <strain evidence="1">NRRL 5244</strain>
    </source>
</reference>
<protein>
    <submittedName>
        <fullName evidence="1">Uncharacterized protein</fullName>
    </submittedName>
</protein>
<feature type="non-terminal residue" evidence="1">
    <location>
        <position position="135"/>
    </location>
</feature>
<dbReference type="EMBL" id="JANBPW010006563">
    <property type="protein sequence ID" value="KAJ1929073.1"/>
    <property type="molecule type" value="Genomic_DNA"/>
</dbReference>
<accession>A0ACC1IY84</accession>
<evidence type="ECO:0000313" key="1">
    <source>
        <dbReference type="EMBL" id="KAJ1929073.1"/>
    </source>
</evidence>
<evidence type="ECO:0000313" key="2">
    <source>
        <dbReference type="Proteomes" id="UP001150603"/>
    </source>
</evidence>
<gene>
    <name evidence="1" type="ORF">FBU59_007076</name>
</gene>
<proteinExistence type="predicted"/>
<sequence length="135" mass="15064">MAQATPLVIPRTTQQAPHAYMDPNVVEFFHYFNALFPVVHWPSFKEAYDDGTVPNYLVLAIRALSKRYSKQPAVVLSGQLYAAGQDLAAIATSLAEVATLEDPNTYLIQTWIILSMFEFGMGRTKQAADRREVAV</sequence>
<organism evidence="1 2">
    <name type="scientific">Linderina macrospora</name>
    <dbReference type="NCBI Taxonomy" id="4868"/>
    <lineage>
        <taxon>Eukaryota</taxon>
        <taxon>Fungi</taxon>
        <taxon>Fungi incertae sedis</taxon>
        <taxon>Zoopagomycota</taxon>
        <taxon>Kickxellomycotina</taxon>
        <taxon>Kickxellomycetes</taxon>
        <taxon>Kickxellales</taxon>
        <taxon>Kickxellaceae</taxon>
        <taxon>Linderina</taxon>
    </lineage>
</organism>
<keyword evidence="2" id="KW-1185">Reference proteome</keyword>
<dbReference type="Proteomes" id="UP001150603">
    <property type="component" value="Unassembled WGS sequence"/>
</dbReference>
<comment type="caution">
    <text evidence="1">The sequence shown here is derived from an EMBL/GenBank/DDBJ whole genome shotgun (WGS) entry which is preliminary data.</text>
</comment>